<organism evidence="5 6">
    <name type="scientific">Achlya hypogyna</name>
    <name type="common">Oomycete</name>
    <name type="synonym">Protoachlya hypogyna</name>
    <dbReference type="NCBI Taxonomy" id="1202772"/>
    <lineage>
        <taxon>Eukaryota</taxon>
        <taxon>Sar</taxon>
        <taxon>Stramenopiles</taxon>
        <taxon>Oomycota</taxon>
        <taxon>Saprolegniomycetes</taxon>
        <taxon>Saprolegniales</taxon>
        <taxon>Achlyaceae</taxon>
        <taxon>Achlya</taxon>
    </lineage>
</organism>
<comment type="caution">
    <text evidence="5">The sequence shown here is derived from an EMBL/GenBank/DDBJ whole genome shotgun (WGS) entry which is preliminary data.</text>
</comment>
<dbReference type="PANTHER" id="PTHR19849">
    <property type="entry name" value="PHOSPHOLIPASE A-2-ACTIVATING PROTEIN"/>
    <property type="match status" value="1"/>
</dbReference>
<feature type="repeat" description="WD" evidence="3">
    <location>
        <begin position="141"/>
        <end position="182"/>
    </location>
</feature>
<feature type="domain" description="F-box" evidence="4">
    <location>
        <begin position="1"/>
        <end position="45"/>
    </location>
</feature>
<dbReference type="Pfam" id="PF00400">
    <property type="entry name" value="WD40"/>
    <property type="match status" value="4"/>
</dbReference>
<protein>
    <submittedName>
        <fullName evidence="5">WD40 repeat-containing protein</fullName>
    </submittedName>
</protein>
<keyword evidence="2" id="KW-0677">Repeat</keyword>
<evidence type="ECO:0000313" key="5">
    <source>
        <dbReference type="EMBL" id="OQR98778.1"/>
    </source>
</evidence>
<dbReference type="PROSITE" id="PS50294">
    <property type="entry name" value="WD_REPEATS_REGION"/>
    <property type="match status" value="2"/>
</dbReference>
<dbReference type="EMBL" id="JNBR01000079">
    <property type="protein sequence ID" value="OQR98778.1"/>
    <property type="molecule type" value="Genomic_DNA"/>
</dbReference>
<dbReference type="SUPFAM" id="SSF81383">
    <property type="entry name" value="F-box domain"/>
    <property type="match status" value="1"/>
</dbReference>
<sequence>MDTLLPADAVLVVCAFLAPADLLRVEQTCTRFRAIAPHDAHWRGAYIGTYPCSRLAPGLTAGPSWRQVYLTKRALLRGWQRGSAVCLLSHAAHSDGVNAIAARKCHGPHGNLFATCAFDRLVKVWRKPSERGYPWSPLTVLAGHQHAVWSLAWSPHPNELFSASFDSTVRAWDVETGQNLRILEANADRLLSMTIEPRTIWTGSLKGELLQWAKEAPDAIAQRVSCQTPCISALAKAGPFVYVGGVRNVEIWDERRLLEPVAVLAGHDQAIMDVAVLDEAHVITASKDATLKIWDASGCEAAPRFNLVAHSTAVRSIAVCDKSVATSSNDSSVALWHYEPSAGLTKRETLQAHTKQVPSVDLDECSLYTASCDSTITIHNYAL</sequence>
<keyword evidence="6" id="KW-1185">Reference proteome</keyword>
<dbReference type="GO" id="GO:0043161">
    <property type="term" value="P:proteasome-mediated ubiquitin-dependent protein catabolic process"/>
    <property type="evidence" value="ECO:0007669"/>
    <property type="project" value="TreeGrafter"/>
</dbReference>
<dbReference type="GO" id="GO:0005737">
    <property type="term" value="C:cytoplasm"/>
    <property type="evidence" value="ECO:0007669"/>
    <property type="project" value="TreeGrafter"/>
</dbReference>
<evidence type="ECO:0000256" key="2">
    <source>
        <dbReference type="ARBA" id="ARBA00022737"/>
    </source>
</evidence>
<accession>A0A1V9ZLA8</accession>
<dbReference type="PROSITE" id="PS00678">
    <property type="entry name" value="WD_REPEATS_1"/>
    <property type="match status" value="1"/>
</dbReference>
<keyword evidence="1 3" id="KW-0853">WD repeat</keyword>
<dbReference type="PROSITE" id="PS50181">
    <property type="entry name" value="FBOX"/>
    <property type="match status" value="1"/>
</dbReference>
<evidence type="ECO:0000313" key="6">
    <source>
        <dbReference type="Proteomes" id="UP000243579"/>
    </source>
</evidence>
<feature type="repeat" description="WD" evidence="3">
    <location>
        <begin position="264"/>
        <end position="295"/>
    </location>
</feature>
<dbReference type="Gene3D" id="2.130.10.10">
    <property type="entry name" value="YVTN repeat-like/Quinoprotein amine dehydrogenase"/>
    <property type="match status" value="2"/>
</dbReference>
<dbReference type="InterPro" id="IPR001810">
    <property type="entry name" value="F-box_dom"/>
</dbReference>
<dbReference type="InterPro" id="IPR015943">
    <property type="entry name" value="WD40/YVTN_repeat-like_dom_sf"/>
</dbReference>
<evidence type="ECO:0000259" key="4">
    <source>
        <dbReference type="PROSITE" id="PS50181"/>
    </source>
</evidence>
<dbReference type="InterPro" id="IPR019775">
    <property type="entry name" value="WD40_repeat_CS"/>
</dbReference>
<evidence type="ECO:0000256" key="1">
    <source>
        <dbReference type="ARBA" id="ARBA00022574"/>
    </source>
</evidence>
<dbReference type="Proteomes" id="UP000243579">
    <property type="component" value="Unassembled WGS sequence"/>
</dbReference>
<dbReference type="STRING" id="1202772.A0A1V9ZLA8"/>
<dbReference type="AlphaFoldDB" id="A0A1V9ZLA8"/>
<dbReference type="GO" id="GO:0010992">
    <property type="term" value="P:ubiquitin recycling"/>
    <property type="evidence" value="ECO:0007669"/>
    <property type="project" value="TreeGrafter"/>
</dbReference>
<dbReference type="OrthoDB" id="1068471at2759"/>
<dbReference type="SUPFAM" id="SSF50978">
    <property type="entry name" value="WD40 repeat-like"/>
    <property type="match status" value="1"/>
</dbReference>
<dbReference type="PANTHER" id="PTHR19849:SF1">
    <property type="entry name" value="F-BOX_WD REPEAT-CONTAINING PROTEIN 7"/>
    <property type="match status" value="1"/>
</dbReference>
<proteinExistence type="predicted"/>
<reference evidence="5 6" key="1">
    <citation type="journal article" date="2014" name="Genome Biol. Evol.">
        <title>The secreted proteins of Achlya hypogyna and Thraustotheca clavata identify the ancestral oomycete secretome and reveal gene acquisitions by horizontal gene transfer.</title>
        <authorList>
            <person name="Misner I."/>
            <person name="Blouin N."/>
            <person name="Leonard G."/>
            <person name="Richards T.A."/>
            <person name="Lane C.E."/>
        </authorList>
    </citation>
    <scope>NUCLEOTIDE SEQUENCE [LARGE SCALE GENOMIC DNA]</scope>
    <source>
        <strain evidence="5 6">ATCC 48635</strain>
    </source>
</reference>
<evidence type="ECO:0000256" key="3">
    <source>
        <dbReference type="PROSITE-ProRule" id="PRU00221"/>
    </source>
</evidence>
<dbReference type="Gene3D" id="1.20.1280.50">
    <property type="match status" value="1"/>
</dbReference>
<name>A0A1V9ZLA8_ACHHY</name>
<dbReference type="GO" id="GO:0005634">
    <property type="term" value="C:nucleus"/>
    <property type="evidence" value="ECO:0007669"/>
    <property type="project" value="TreeGrafter"/>
</dbReference>
<dbReference type="InterPro" id="IPR001680">
    <property type="entry name" value="WD40_rpt"/>
</dbReference>
<dbReference type="InterPro" id="IPR036322">
    <property type="entry name" value="WD40_repeat_dom_sf"/>
</dbReference>
<feature type="repeat" description="WD" evidence="3">
    <location>
        <begin position="307"/>
        <end position="346"/>
    </location>
</feature>
<dbReference type="PROSITE" id="PS50082">
    <property type="entry name" value="WD_REPEATS_2"/>
    <property type="match status" value="3"/>
</dbReference>
<dbReference type="Pfam" id="PF12937">
    <property type="entry name" value="F-box-like"/>
    <property type="match status" value="1"/>
</dbReference>
<gene>
    <name evidence="5" type="ORF">ACHHYP_07880</name>
</gene>
<dbReference type="GO" id="GO:0043130">
    <property type="term" value="F:ubiquitin binding"/>
    <property type="evidence" value="ECO:0007669"/>
    <property type="project" value="TreeGrafter"/>
</dbReference>
<dbReference type="PRINTS" id="PR00320">
    <property type="entry name" value="GPROTEINBRPT"/>
</dbReference>
<dbReference type="InterPro" id="IPR020472">
    <property type="entry name" value="WD40_PAC1"/>
</dbReference>
<dbReference type="SMART" id="SM00320">
    <property type="entry name" value="WD40"/>
    <property type="match status" value="6"/>
</dbReference>
<dbReference type="InterPro" id="IPR036047">
    <property type="entry name" value="F-box-like_dom_sf"/>
</dbReference>